<dbReference type="Gene3D" id="3.20.70.20">
    <property type="match status" value="1"/>
</dbReference>
<evidence type="ECO:0000259" key="15">
    <source>
        <dbReference type="Pfam" id="PF02867"/>
    </source>
</evidence>
<dbReference type="GO" id="GO:0031419">
    <property type="term" value="F:cobalamin binding"/>
    <property type="evidence" value="ECO:0007669"/>
    <property type="project" value="UniProtKB-KW"/>
</dbReference>
<dbReference type="InterPro" id="IPR054158">
    <property type="entry name" value="RNR-II_ins_dom"/>
</dbReference>
<dbReference type="InterPro" id="IPR013345">
    <property type="entry name" value="RTP_Rdtase_AdoCbl-dep"/>
</dbReference>
<sequence length="697" mass="80478">MSELLSESFLNKYREIRHTPLSNIGEFVYLRTYSRYLNNKKRRETWFETVLRTTEYNIELGIEFKKKQGLSINLQDEVKEAELLFDNLFNLRTFTSGRTLYMGGTDIVKEYPLSNYNCAFTMVEKFHDFVDIFYLLMIGSGVGVRIDKSLISKMPNIRRIYLDSEYNEDIHKFMPKEYMENTKLILDDGNPSVAKIKIGDSKEGWCNALETYFNLITSPEYINIKKITFDYSYVRPEGERLKRFGGRASGHKSLKRMFEKINKVCSNLVNGSLRSIDVLDIATIISENVVSGGVRRSAMMIICDENDEDVINAKSKLYTIVNGNWIENSEVSHRKMSNNSVLYKEKPSLNKIKKILESIKINGEPGFINGSEAMRRKNTFKGCNPCGEILLNSHQCCNLSTNNLASFVNQDNNLDIDKLEKIIKLSTRVAIRMTLVDVELPDWNKIMQNDRIVGISLTGMMDMVNRTNMTYKNLGLLLKRLRDVVRCEGIKYCSELGISIPELMTTIKPEGSLSTLPCVSSGIHYSHSNYYIRRVRISTSDPLYKMIEKLKCYPIYNENGQSDENCTTKVIEFPIKAPYGKTKYDVGAIEQLELYKLSMINWTDHNTSITVHVRENEWDDVANWLYENFDYVVGITFLPLTDETYPLLPYESTTKEDYEERIKNIKPIDYELLAELDDDDEHEIIDKECANGVCPVR</sequence>
<dbReference type="SUPFAM" id="SSF51998">
    <property type="entry name" value="PFL-like glycyl radical enzymes"/>
    <property type="match status" value="1"/>
</dbReference>
<feature type="domain" description="B12-dependent ribonucleotide reductase insertion" evidence="17">
    <location>
        <begin position="193"/>
        <end position="264"/>
    </location>
</feature>
<evidence type="ECO:0000256" key="3">
    <source>
        <dbReference type="ARBA" id="ARBA00012275"/>
    </source>
</evidence>
<evidence type="ECO:0000256" key="8">
    <source>
        <dbReference type="ARBA" id="ARBA00023002"/>
    </source>
</evidence>
<dbReference type="PANTHER" id="PTHR43371:SF1">
    <property type="entry name" value="RIBONUCLEOSIDE-DIPHOSPHATE REDUCTASE"/>
    <property type="match status" value="1"/>
</dbReference>
<evidence type="ECO:0000256" key="6">
    <source>
        <dbReference type="ARBA" id="ARBA00022628"/>
    </source>
</evidence>
<evidence type="ECO:0000313" key="18">
    <source>
        <dbReference type="EMBL" id="AJG99572.1"/>
    </source>
</evidence>
<keyword evidence="6" id="KW-0846">Cobalamin</keyword>
<dbReference type="EMBL" id="CP010086">
    <property type="protein sequence ID" value="AJG99572.1"/>
    <property type="molecule type" value="Genomic_DNA"/>
</dbReference>
<comment type="catalytic activity">
    <reaction evidence="12">
        <text>a 2'-deoxyribonucleoside 5'-triphosphate + [thioredoxin]-disulfide + H2O = a ribonucleoside 5'-triphosphate + [thioredoxin]-dithiol</text>
        <dbReference type="Rhea" id="RHEA:12701"/>
        <dbReference type="Rhea" id="RHEA-COMP:10698"/>
        <dbReference type="Rhea" id="RHEA-COMP:10700"/>
        <dbReference type="ChEBI" id="CHEBI:15377"/>
        <dbReference type="ChEBI" id="CHEBI:29950"/>
        <dbReference type="ChEBI" id="CHEBI:50058"/>
        <dbReference type="ChEBI" id="CHEBI:61557"/>
        <dbReference type="ChEBI" id="CHEBI:61560"/>
        <dbReference type="EC" id="1.17.4.2"/>
    </reaction>
</comment>
<keyword evidence="5" id="KW-0021">Allosteric enzyme</keyword>
<evidence type="ECO:0000256" key="1">
    <source>
        <dbReference type="ARBA" id="ARBA00001922"/>
    </source>
</evidence>
<evidence type="ECO:0000256" key="4">
    <source>
        <dbReference type="ARBA" id="ARBA00021063"/>
    </source>
</evidence>
<dbReference type="NCBIfam" id="TIGR02505">
    <property type="entry name" value="RTPR"/>
    <property type="match status" value="1"/>
</dbReference>
<dbReference type="OrthoDB" id="9763270at2"/>
<dbReference type="GO" id="GO:0008998">
    <property type="term" value="F:ribonucleoside-triphosphate reductase (thioredoxin) activity"/>
    <property type="evidence" value="ECO:0007669"/>
    <property type="project" value="UniProtKB-EC"/>
</dbReference>
<comment type="similarity">
    <text evidence="2">Belongs to the class II ribonucleoside-triphosphate reductase family.</text>
</comment>
<evidence type="ECO:0000256" key="7">
    <source>
        <dbReference type="ARBA" id="ARBA00022705"/>
    </source>
</evidence>
<dbReference type="EC" id="1.17.4.2" evidence="3"/>
<protein>
    <recommendedName>
        <fullName evidence="4">Adenosylcobalamin-dependent ribonucleoside-triphosphate reductase</fullName>
        <ecNumber evidence="3">1.17.4.2</ecNumber>
    </recommendedName>
</protein>
<feature type="domain" description="Ribonucleotide reductase large subunit C-terminal" evidence="15">
    <location>
        <begin position="328"/>
        <end position="472"/>
    </location>
</feature>
<evidence type="ECO:0000256" key="5">
    <source>
        <dbReference type="ARBA" id="ARBA00022533"/>
    </source>
</evidence>
<dbReference type="Gene3D" id="3.30.1620.10">
    <property type="entry name" value="b-12 dependent (class ii) ribonucleotide reductase, Chain A, Domain 2"/>
    <property type="match status" value="1"/>
</dbReference>
<evidence type="ECO:0000256" key="13">
    <source>
        <dbReference type="PIRSR" id="PIRSR613345-1"/>
    </source>
</evidence>
<dbReference type="Pfam" id="PF21995">
    <property type="entry name" value="RNR-II_ins_dom"/>
    <property type="match status" value="1"/>
</dbReference>
<feature type="domain" description="Ribonucleotide reductase alpha-helical" evidence="16">
    <location>
        <begin position="5"/>
        <end position="105"/>
    </location>
</feature>
<dbReference type="InterPro" id="IPR040763">
    <property type="entry name" value="RNR_alpha_hel"/>
</dbReference>
<dbReference type="Pfam" id="PF02867">
    <property type="entry name" value="Ribonuc_red_lgC"/>
    <property type="match status" value="1"/>
</dbReference>
<reference evidence="19" key="1">
    <citation type="submission" date="2014-12" db="EMBL/GenBank/DDBJ databases">
        <title>Genome sequence of Clostridium beijerinckii strain 59B.</title>
        <authorList>
            <person name="Little G.T."/>
            <person name="Minton N.P."/>
        </authorList>
    </citation>
    <scope>NUCLEOTIDE SEQUENCE [LARGE SCALE GENOMIC DNA]</scope>
    <source>
        <strain evidence="19">59B</strain>
    </source>
</reference>
<keyword evidence="8" id="KW-0560">Oxidoreductase</keyword>
<evidence type="ECO:0000313" key="19">
    <source>
        <dbReference type="Proteomes" id="UP000031866"/>
    </source>
</evidence>
<gene>
    <name evidence="18" type="ORF">LF65_03003</name>
</gene>
<dbReference type="GO" id="GO:0004748">
    <property type="term" value="F:ribonucleoside-diphosphate reductase activity, thioredoxin disulfide as acceptor"/>
    <property type="evidence" value="ECO:0007669"/>
    <property type="project" value="InterPro"/>
</dbReference>
<dbReference type="Proteomes" id="UP000031866">
    <property type="component" value="Chromosome"/>
</dbReference>
<keyword evidence="10" id="KW-0676">Redox-active center</keyword>
<name>A0A0B5QNH9_CLOBE</name>
<evidence type="ECO:0000256" key="12">
    <source>
        <dbReference type="ARBA" id="ARBA00048987"/>
    </source>
</evidence>
<dbReference type="RefSeq" id="WP_041897074.1">
    <property type="nucleotide sequence ID" value="NZ_CP010086.2"/>
</dbReference>
<dbReference type="AlphaFoldDB" id="A0A0B5QNH9"/>
<dbReference type="Pfam" id="PF17975">
    <property type="entry name" value="RNR_Alpha"/>
    <property type="match status" value="1"/>
</dbReference>
<evidence type="ECO:0000256" key="14">
    <source>
        <dbReference type="PIRSR" id="PIRSR613345-2"/>
    </source>
</evidence>
<organism evidence="18 19">
    <name type="scientific">Clostridium beijerinckii</name>
    <name type="common">Clostridium MP</name>
    <dbReference type="NCBI Taxonomy" id="1520"/>
    <lineage>
        <taxon>Bacteria</taxon>
        <taxon>Bacillati</taxon>
        <taxon>Bacillota</taxon>
        <taxon>Clostridia</taxon>
        <taxon>Eubacteriales</taxon>
        <taxon>Clostridiaceae</taxon>
        <taxon>Clostridium</taxon>
    </lineage>
</organism>
<evidence type="ECO:0000259" key="16">
    <source>
        <dbReference type="Pfam" id="PF17975"/>
    </source>
</evidence>
<dbReference type="Gene3D" id="3.90.1390.10">
    <property type="entry name" value="b-12 dependent (class ii) ribonucleotide reductase, chain A, domain 3"/>
    <property type="match status" value="1"/>
</dbReference>
<dbReference type="InterPro" id="IPR000788">
    <property type="entry name" value="RNR_lg_C"/>
</dbReference>
<dbReference type="GO" id="GO:0006260">
    <property type="term" value="P:DNA replication"/>
    <property type="evidence" value="ECO:0007669"/>
    <property type="project" value="UniProtKB-KW"/>
</dbReference>
<dbReference type="KEGG" id="cbei:LF65_03003"/>
<evidence type="ECO:0000259" key="17">
    <source>
        <dbReference type="Pfam" id="PF21995"/>
    </source>
</evidence>
<proteinExistence type="inferred from homology"/>
<comment type="cofactor">
    <cofactor evidence="1">
        <name>adenosylcob(III)alamin</name>
        <dbReference type="ChEBI" id="CHEBI:18408"/>
    </cofactor>
</comment>
<feature type="active site" evidence="13">
    <location>
        <position position="388"/>
    </location>
</feature>
<feature type="active site" evidence="13">
    <location>
        <position position="386"/>
    </location>
</feature>
<accession>A0A0B5QNH9</accession>
<evidence type="ECO:0000256" key="10">
    <source>
        <dbReference type="ARBA" id="ARBA00023284"/>
    </source>
</evidence>
<evidence type="ECO:0000256" key="2">
    <source>
        <dbReference type="ARBA" id="ARBA00005654"/>
    </source>
</evidence>
<keyword evidence="7" id="KW-0235">DNA replication</keyword>
<feature type="disulfide bond" description="Redox-active" evidence="14">
    <location>
        <begin position="118"/>
        <end position="397"/>
    </location>
</feature>
<evidence type="ECO:0000256" key="9">
    <source>
        <dbReference type="ARBA" id="ARBA00023157"/>
    </source>
</evidence>
<dbReference type="InterPro" id="IPR050862">
    <property type="entry name" value="RdRp_reductase_class-2"/>
</dbReference>
<evidence type="ECO:0000256" key="11">
    <source>
        <dbReference type="ARBA" id="ARBA00023285"/>
    </source>
</evidence>
<keyword evidence="9 14" id="KW-1015">Disulfide bond</keyword>
<dbReference type="STRING" id="1520.LF65_03003"/>
<keyword evidence="11" id="KW-0170">Cobalt</keyword>
<dbReference type="PANTHER" id="PTHR43371">
    <property type="entry name" value="VITAMIN B12-DEPENDENT RIBONUCLEOTIDE REDUCTASE"/>
    <property type="match status" value="1"/>
</dbReference>
<dbReference type="GO" id="GO:0000166">
    <property type="term" value="F:nucleotide binding"/>
    <property type="evidence" value="ECO:0007669"/>
    <property type="project" value="InterPro"/>
</dbReference>